<feature type="domain" description="Sulfatase N-terminal" evidence="6">
    <location>
        <begin position="100"/>
        <end position="545"/>
    </location>
</feature>
<comment type="similarity">
    <text evidence="1">Belongs to the sulfatase family.</text>
</comment>
<feature type="region of interest" description="Disordered" evidence="5">
    <location>
        <begin position="1"/>
        <end position="23"/>
    </location>
</feature>
<reference evidence="7 8" key="1">
    <citation type="submission" date="2024-03" db="EMBL/GenBank/DDBJ databases">
        <title>A high-quality draft genome sequence of Diaporthe vaccinii, a causative agent of upright dieback and viscid rot disease in cranberry plants.</title>
        <authorList>
            <person name="Sarrasin M."/>
            <person name="Lang B.F."/>
            <person name="Burger G."/>
        </authorList>
    </citation>
    <scope>NUCLEOTIDE SEQUENCE [LARGE SCALE GENOMIC DNA]</scope>
    <source>
        <strain evidence="7 8">IS7</strain>
    </source>
</reference>
<dbReference type="Pfam" id="PF00884">
    <property type="entry name" value="Sulfatase"/>
    <property type="match status" value="1"/>
</dbReference>
<dbReference type="Gene3D" id="3.30.1120.10">
    <property type="match status" value="1"/>
</dbReference>
<comment type="caution">
    <text evidence="7">The sequence shown here is derived from an EMBL/GenBank/DDBJ whole genome shotgun (WGS) entry which is preliminary data.</text>
</comment>
<dbReference type="InterPro" id="IPR017850">
    <property type="entry name" value="Alkaline_phosphatase_core_sf"/>
</dbReference>
<gene>
    <name evidence="7" type="ORF">FJTKL_11699</name>
</gene>
<dbReference type="InterPro" id="IPR000917">
    <property type="entry name" value="Sulfatase_N"/>
</dbReference>
<name>A0ABR4EFM5_9PEZI</name>
<keyword evidence="4" id="KW-0106">Calcium</keyword>
<evidence type="ECO:0000256" key="5">
    <source>
        <dbReference type="SAM" id="MobiDB-lite"/>
    </source>
</evidence>
<dbReference type="CDD" id="cd16025">
    <property type="entry name" value="PAS_like"/>
    <property type="match status" value="1"/>
</dbReference>
<sequence>MRKGADAGPPRTGEYQSVRPAGGRRQAVIQGRIIVRRRNCHFANFQFDSRLHCSRKRGGWVQSTSCPYCLILRHTFPNLQDHSITCDSNQGATMAPGKRPNFLVIVADDLGFSDIAPFGGEINTPHLDKLAASGLRFTDFHAAAACSPSRAMILTGTDHHIAGLGNLIEWTNISGQNDPKGGMSTAPQRGMPGYEGYLNERVAALPEILRDEGYLTLMAGKWHLGLTPERSPQARGFERSLAHLPACSNHYGHEPQLQGQDKIPEFMTMSFIALHSEDGEYVRELPEGWYSSDGYGDKMLSYLKEWKQEGEGKADEDRRPFFGYLPFTAPHWPLQAPQEYIKKYRGVYDDGPDALRQKRLQRLKELGMVDQNVEPHPVVADEVKEWADMSGEERANSCRAMEVFAGMVECIDANVGKVVDYLESVGELDDTFVCFLSDNGAEGAAYEAYPIVQGSMIQHLKKYYNNHIDNLGNGDSFIWYGPRWAQAATAPSRLYKAYTTEGGVRVPFMMKVPKQWEGSVEKGGVTHQFSTVMDLAPTILDMAGVKHPAPIYQGREVVGMRGKSMMPYLKEEAGRIHEKDFVNGWETCGRAAVRKGDWKIVFIPKPKGPEKWQLYNLVRDPGEIYDLADQEPQRLKELIKLWDQYVLETGVVPLSKDLGNWMAAMEEQMPENAWIEYEYWKDGARDDPAKFTKNIPRFVRQVKAL</sequence>
<dbReference type="PANTHER" id="PTHR42693">
    <property type="entry name" value="ARYLSULFATASE FAMILY MEMBER"/>
    <property type="match status" value="1"/>
</dbReference>
<protein>
    <recommendedName>
        <fullName evidence="6">Sulfatase N-terminal domain-containing protein</fullName>
    </recommendedName>
</protein>
<dbReference type="InterPro" id="IPR050738">
    <property type="entry name" value="Sulfatase"/>
</dbReference>
<dbReference type="PANTHER" id="PTHR42693:SF46">
    <property type="entry name" value="PUTATIVE (AFU_ORTHOLOGUE AFUA_5G12940)-RELATED"/>
    <property type="match status" value="1"/>
</dbReference>
<dbReference type="Gene3D" id="3.40.720.10">
    <property type="entry name" value="Alkaline Phosphatase, subunit A"/>
    <property type="match status" value="1"/>
</dbReference>
<accession>A0ABR4EFM5</accession>
<evidence type="ECO:0000256" key="4">
    <source>
        <dbReference type="ARBA" id="ARBA00022837"/>
    </source>
</evidence>
<organism evidence="7 8">
    <name type="scientific">Diaporthe vaccinii</name>
    <dbReference type="NCBI Taxonomy" id="105482"/>
    <lineage>
        <taxon>Eukaryota</taxon>
        <taxon>Fungi</taxon>
        <taxon>Dikarya</taxon>
        <taxon>Ascomycota</taxon>
        <taxon>Pezizomycotina</taxon>
        <taxon>Sordariomycetes</taxon>
        <taxon>Sordariomycetidae</taxon>
        <taxon>Diaporthales</taxon>
        <taxon>Diaporthaceae</taxon>
        <taxon>Diaporthe</taxon>
        <taxon>Diaporthe eres species complex</taxon>
    </lineage>
</organism>
<evidence type="ECO:0000259" key="6">
    <source>
        <dbReference type="Pfam" id="PF00884"/>
    </source>
</evidence>
<dbReference type="InterPro" id="IPR024607">
    <property type="entry name" value="Sulfatase_CS"/>
</dbReference>
<keyword evidence="8" id="KW-1185">Reference proteome</keyword>
<dbReference type="PROSITE" id="PS00149">
    <property type="entry name" value="SULFATASE_2"/>
    <property type="match status" value="1"/>
</dbReference>
<keyword evidence="2" id="KW-0479">Metal-binding</keyword>
<evidence type="ECO:0000256" key="3">
    <source>
        <dbReference type="ARBA" id="ARBA00022801"/>
    </source>
</evidence>
<evidence type="ECO:0000313" key="8">
    <source>
        <dbReference type="Proteomes" id="UP001600888"/>
    </source>
</evidence>
<dbReference type="Proteomes" id="UP001600888">
    <property type="component" value="Unassembled WGS sequence"/>
</dbReference>
<evidence type="ECO:0000313" key="7">
    <source>
        <dbReference type="EMBL" id="KAL2281257.1"/>
    </source>
</evidence>
<evidence type="ECO:0000256" key="2">
    <source>
        <dbReference type="ARBA" id="ARBA00022723"/>
    </source>
</evidence>
<dbReference type="SUPFAM" id="SSF53649">
    <property type="entry name" value="Alkaline phosphatase-like"/>
    <property type="match status" value="1"/>
</dbReference>
<proteinExistence type="inferred from homology"/>
<evidence type="ECO:0000256" key="1">
    <source>
        <dbReference type="ARBA" id="ARBA00008779"/>
    </source>
</evidence>
<keyword evidence="3" id="KW-0378">Hydrolase</keyword>
<dbReference type="EMBL" id="JBAWTH010000058">
    <property type="protein sequence ID" value="KAL2281257.1"/>
    <property type="molecule type" value="Genomic_DNA"/>
</dbReference>